<dbReference type="Proteomes" id="UP000290172">
    <property type="component" value="Unassembled WGS sequence"/>
</dbReference>
<dbReference type="Pfam" id="PF18734">
    <property type="entry name" value="HEPN_AbiU2"/>
    <property type="match status" value="1"/>
</dbReference>
<reference evidence="2 3" key="1">
    <citation type="submission" date="2017-10" db="EMBL/GenBank/DDBJ databases">
        <title>Genomics of the genus Arcobacter.</title>
        <authorList>
            <person name="Perez-Cataluna A."/>
            <person name="Figueras M.J."/>
        </authorList>
    </citation>
    <scope>NUCLEOTIDE SEQUENCE [LARGE SCALE GENOMIC DNA]</scope>
    <source>
        <strain evidence="2 3">CECT 8993</strain>
    </source>
</reference>
<gene>
    <name evidence="2" type="ORF">CRV08_09345</name>
</gene>
<evidence type="ECO:0000313" key="2">
    <source>
        <dbReference type="EMBL" id="RXJ68003.1"/>
    </source>
</evidence>
<name>A0A4Q0YD62_9BACT</name>
<feature type="domain" description="HEPN AbiU2-like" evidence="1">
    <location>
        <begin position="38"/>
        <end position="196"/>
    </location>
</feature>
<comment type="caution">
    <text evidence="2">The sequence shown here is derived from an EMBL/GenBank/DDBJ whole genome shotgun (WGS) entry which is preliminary data.</text>
</comment>
<dbReference type="InterPro" id="IPR040704">
    <property type="entry name" value="HEPN_AbiU2"/>
</dbReference>
<accession>A0A4Q0YD62</accession>
<proteinExistence type="predicted"/>
<dbReference type="AlphaFoldDB" id="A0A4Q0YD62"/>
<dbReference type="RefSeq" id="WP_128981397.1">
    <property type="nucleotide sequence ID" value="NZ_PDKJ01000007.1"/>
</dbReference>
<organism evidence="2 3">
    <name type="scientific">Halarcobacter ebronensis</name>
    <dbReference type="NCBI Taxonomy" id="1462615"/>
    <lineage>
        <taxon>Bacteria</taxon>
        <taxon>Pseudomonadati</taxon>
        <taxon>Campylobacterota</taxon>
        <taxon>Epsilonproteobacteria</taxon>
        <taxon>Campylobacterales</taxon>
        <taxon>Arcobacteraceae</taxon>
        <taxon>Halarcobacter</taxon>
    </lineage>
</organism>
<evidence type="ECO:0000259" key="1">
    <source>
        <dbReference type="Pfam" id="PF18734"/>
    </source>
</evidence>
<protein>
    <recommendedName>
        <fullName evidence="1">HEPN AbiU2-like domain-containing protein</fullName>
    </recommendedName>
</protein>
<evidence type="ECO:0000313" key="3">
    <source>
        <dbReference type="Proteomes" id="UP000290172"/>
    </source>
</evidence>
<dbReference type="EMBL" id="PDKJ01000007">
    <property type="protein sequence ID" value="RXJ68003.1"/>
    <property type="molecule type" value="Genomic_DNA"/>
</dbReference>
<sequence>MNTIDILDDIIHHKNGIIFQINQIEECLLILKSMSEDKEKLNSGKFSNYFAFTENLIIEKMLLSLGKIYDQYEDKDGGNKVRSIRQLIKFLEKNPNLYENIKLHSYTEGSDNKRFLKNFNINEIKSNEEFIALIKNENPLDDRRLRNKFTQLRNKYLAHNEQHFTISNNNNLDWSEFYELLDFAKDCIHTISWLYLNIPCYFNGKFIQLYSSERTEYCFQNVKNLIPEK</sequence>